<dbReference type="Proteomes" id="UP000193467">
    <property type="component" value="Unassembled WGS sequence"/>
</dbReference>
<accession>A0A1Y2D900</accession>
<keyword evidence="1" id="KW-0472">Membrane</keyword>
<name>A0A1Y2D900_9BASI</name>
<dbReference type="InParanoid" id="A0A1Y2D900"/>
<organism evidence="2 3">
    <name type="scientific">Leucosporidium creatinivorum</name>
    <dbReference type="NCBI Taxonomy" id="106004"/>
    <lineage>
        <taxon>Eukaryota</taxon>
        <taxon>Fungi</taxon>
        <taxon>Dikarya</taxon>
        <taxon>Basidiomycota</taxon>
        <taxon>Pucciniomycotina</taxon>
        <taxon>Microbotryomycetes</taxon>
        <taxon>Leucosporidiales</taxon>
        <taxon>Leucosporidium</taxon>
    </lineage>
</organism>
<proteinExistence type="predicted"/>
<keyword evidence="1" id="KW-0812">Transmembrane</keyword>
<keyword evidence="1" id="KW-1133">Transmembrane helix</keyword>
<reference evidence="2 3" key="1">
    <citation type="submission" date="2016-07" db="EMBL/GenBank/DDBJ databases">
        <title>Pervasive Adenine N6-methylation of Active Genes in Fungi.</title>
        <authorList>
            <consortium name="DOE Joint Genome Institute"/>
            <person name="Mondo S.J."/>
            <person name="Dannebaum R.O."/>
            <person name="Kuo R.C."/>
            <person name="Labutti K."/>
            <person name="Haridas S."/>
            <person name="Kuo A."/>
            <person name="Salamov A."/>
            <person name="Ahrendt S.R."/>
            <person name="Lipzen A."/>
            <person name="Sullivan W."/>
            <person name="Andreopoulos W.B."/>
            <person name="Clum A."/>
            <person name="Lindquist E."/>
            <person name="Daum C."/>
            <person name="Ramamoorthy G.K."/>
            <person name="Gryganskyi A."/>
            <person name="Culley D."/>
            <person name="Magnuson J.K."/>
            <person name="James T.Y."/>
            <person name="O'Malley M.A."/>
            <person name="Stajich J.E."/>
            <person name="Spatafora J.W."/>
            <person name="Visel A."/>
            <person name="Grigoriev I.V."/>
        </authorList>
    </citation>
    <scope>NUCLEOTIDE SEQUENCE [LARGE SCALE GENOMIC DNA]</scope>
    <source>
        <strain evidence="2 3">62-1032</strain>
    </source>
</reference>
<dbReference type="AlphaFoldDB" id="A0A1Y2D900"/>
<sequence>MPPRAAPQTISLGDVLRAQYQDPESWAANKAVGIALATFTAAVVAISTFGDALVPQF</sequence>
<keyword evidence="3" id="KW-1185">Reference proteome</keyword>
<comment type="caution">
    <text evidence="2">The sequence shown here is derived from an EMBL/GenBank/DDBJ whole genome shotgun (WGS) entry which is preliminary data.</text>
</comment>
<feature type="transmembrane region" description="Helical" evidence="1">
    <location>
        <begin position="31"/>
        <end position="54"/>
    </location>
</feature>
<dbReference type="OrthoDB" id="2537617at2759"/>
<dbReference type="STRING" id="106004.A0A1Y2D900"/>
<evidence type="ECO:0000313" key="3">
    <source>
        <dbReference type="Proteomes" id="UP000193467"/>
    </source>
</evidence>
<evidence type="ECO:0000256" key="1">
    <source>
        <dbReference type="SAM" id="Phobius"/>
    </source>
</evidence>
<evidence type="ECO:0000313" key="2">
    <source>
        <dbReference type="EMBL" id="ORY55742.1"/>
    </source>
</evidence>
<protein>
    <submittedName>
        <fullName evidence="2">Uncharacterized protein</fullName>
    </submittedName>
</protein>
<gene>
    <name evidence="2" type="ORF">BCR35DRAFT_309989</name>
</gene>
<dbReference type="EMBL" id="MCGR01000089">
    <property type="protein sequence ID" value="ORY55742.1"/>
    <property type="molecule type" value="Genomic_DNA"/>
</dbReference>